<accession>A0ABV7TCU2</accession>
<dbReference type="Pfam" id="PF00353">
    <property type="entry name" value="HemolysinCabind"/>
    <property type="match status" value="5"/>
</dbReference>
<dbReference type="RefSeq" id="WP_386733763.1">
    <property type="nucleotide sequence ID" value="NZ_JBHRXI010000001.1"/>
</dbReference>
<evidence type="ECO:0000313" key="5">
    <source>
        <dbReference type="Proteomes" id="UP001595629"/>
    </source>
</evidence>
<dbReference type="InterPro" id="IPR050557">
    <property type="entry name" value="RTX_toxin/Mannuronan_C5-epim"/>
</dbReference>
<comment type="subcellular location">
    <subcellularLocation>
        <location evidence="1">Secreted</location>
    </subcellularLocation>
</comment>
<protein>
    <submittedName>
        <fullName evidence="4">Calcium-binding protein</fullName>
    </submittedName>
</protein>
<sequence length="554" mass="57872">MRVSGELILPEDCTAVEWLIEFFNSITARVAEGLGSGRPSDGGVDRLIILDGTIDGWSLPETSGQPDSRAVSLNGTGIDFAGGVTPQGFGTITSISITATVDGRPQARLIEFPEPVSLDAILGETARNLDTTSKRIEDNPGFAQLVLPDRFFFDERGTAGNDLIKGFDTDDFLNGAAGHDTILGRIGNDDLIGDAGDDLLNGGPGQDTQDGGPGRDTLIGTLDEFNLDVIRGLSTEDELHFVGFGNLFTGPDQFEVRDESVLIISEGEEVQILLTGIDDDTPFSADRSGDDVVFRLLDPAVNLPGGVGPDLLEGAGNNDTLIGGPGDDTLIGFDGDDRLLGEGDNDDLRGGDGNDTLNGGDGDDTILGGDTEDDLRDVIFGGAGNDQIDGGHGNDQIFGQEGNDTLSGGFGADELQGQEGDDGITGGALSDLVFGGAGNDFVNGGFGYDRINGGDGADRIFHLGVFDHGSDWVQDYNAVEGDVLVFGQMATFDDFQINLAHTATPDGERSGADDVQEAFIILRATGQIIWALVDGEGQSSINVQAGGEIFDLMG</sequence>
<dbReference type="PANTHER" id="PTHR38340:SF1">
    <property type="entry name" value="S-LAYER PROTEIN"/>
    <property type="match status" value="1"/>
</dbReference>
<organism evidence="4 5">
    <name type="scientific">Lutimaribacter marinistellae</name>
    <dbReference type="NCBI Taxonomy" id="1820329"/>
    <lineage>
        <taxon>Bacteria</taxon>
        <taxon>Pseudomonadati</taxon>
        <taxon>Pseudomonadota</taxon>
        <taxon>Alphaproteobacteria</taxon>
        <taxon>Rhodobacterales</taxon>
        <taxon>Roseobacteraceae</taxon>
        <taxon>Lutimaribacter</taxon>
    </lineage>
</organism>
<dbReference type="InterPro" id="IPR018511">
    <property type="entry name" value="Hemolysin-typ_Ca-bd_CS"/>
</dbReference>
<dbReference type="PANTHER" id="PTHR38340">
    <property type="entry name" value="S-LAYER PROTEIN"/>
    <property type="match status" value="1"/>
</dbReference>
<evidence type="ECO:0000313" key="4">
    <source>
        <dbReference type="EMBL" id="MFC3612587.1"/>
    </source>
</evidence>
<dbReference type="InterPro" id="IPR001343">
    <property type="entry name" value="Hemolysn_Ca-bd"/>
</dbReference>
<evidence type="ECO:0000256" key="2">
    <source>
        <dbReference type="ARBA" id="ARBA00022525"/>
    </source>
</evidence>
<evidence type="ECO:0000256" key="1">
    <source>
        <dbReference type="ARBA" id="ARBA00004613"/>
    </source>
</evidence>
<keyword evidence="2" id="KW-0964">Secreted</keyword>
<dbReference type="PROSITE" id="PS00330">
    <property type="entry name" value="HEMOLYSIN_CALCIUM"/>
    <property type="match status" value="3"/>
</dbReference>
<feature type="compositionally biased region" description="Basic and acidic residues" evidence="3">
    <location>
        <begin position="335"/>
        <end position="352"/>
    </location>
</feature>
<evidence type="ECO:0000256" key="3">
    <source>
        <dbReference type="SAM" id="MobiDB-lite"/>
    </source>
</evidence>
<dbReference type="Proteomes" id="UP001595629">
    <property type="component" value="Unassembled WGS sequence"/>
</dbReference>
<dbReference type="PRINTS" id="PR00313">
    <property type="entry name" value="CABNDNGRPT"/>
</dbReference>
<proteinExistence type="predicted"/>
<dbReference type="EMBL" id="JBHRXI010000001">
    <property type="protein sequence ID" value="MFC3612587.1"/>
    <property type="molecule type" value="Genomic_DNA"/>
</dbReference>
<dbReference type="SUPFAM" id="SSF51120">
    <property type="entry name" value="beta-Roll"/>
    <property type="match status" value="3"/>
</dbReference>
<name>A0ABV7TCU2_9RHOB</name>
<dbReference type="InterPro" id="IPR011049">
    <property type="entry name" value="Serralysin-like_metalloprot_C"/>
</dbReference>
<reference evidence="5" key="1">
    <citation type="journal article" date="2019" name="Int. J. Syst. Evol. Microbiol.">
        <title>The Global Catalogue of Microorganisms (GCM) 10K type strain sequencing project: providing services to taxonomists for standard genome sequencing and annotation.</title>
        <authorList>
            <consortium name="The Broad Institute Genomics Platform"/>
            <consortium name="The Broad Institute Genome Sequencing Center for Infectious Disease"/>
            <person name="Wu L."/>
            <person name="Ma J."/>
        </authorList>
    </citation>
    <scope>NUCLEOTIDE SEQUENCE [LARGE SCALE GENOMIC DNA]</scope>
    <source>
        <strain evidence="5">KCTC 42911</strain>
    </source>
</reference>
<gene>
    <name evidence="4" type="ORF">ACFORG_02340</name>
</gene>
<feature type="region of interest" description="Disordered" evidence="3">
    <location>
        <begin position="334"/>
        <end position="422"/>
    </location>
</feature>
<dbReference type="Gene3D" id="2.150.10.10">
    <property type="entry name" value="Serralysin-like metalloprotease, C-terminal"/>
    <property type="match status" value="4"/>
</dbReference>
<keyword evidence="5" id="KW-1185">Reference proteome</keyword>
<comment type="caution">
    <text evidence="4">The sequence shown here is derived from an EMBL/GenBank/DDBJ whole genome shotgun (WGS) entry which is preliminary data.</text>
</comment>